<feature type="domain" description="MotA/TolQ/ExbB proton channel" evidence="9">
    <location>
        <begin position="103"/>
        <end position="217"/>
    </location>
</feature>
<dbReference type="PANTHER" id="PTHR30433:SF3">
    <property type="entry name" value="MOTILITY PROTEIN A"/>
    <property type="match status" value="1"/>
</dbReference>
<dbReference type="eggNOG" id="COG1291">
    <property type="taxonomic scope" value="Bacteria"/>
</dbReference>
<keyword evidence="6 8" id="KW-0472">Membrane</keyword>
<dbReference type="HOGENOM" id="CLU_079895_0_0_6"/>
<keyword evidence="7" id="KW-0653">Protein transport</keyword>
<dbReference type="GO" id="GO:0006935">
    <property type="term" value="P:chemotaxis"/>
    <property type="evidence" value="ECO:0007669"/>
    <property type="project" value="InterPro"/>
</dbReference>
<dbReference type="InterPro" id="IPR046786">
    <property type="entry name" value="MotA_N"/>
</dbReference>
<gene>
    <name evidence="11" type="primary">motC</name>
    <name evidence="11" type="ORF">OM33_07925</name>
</gene>
<reference evidence="11 12" key="1">
    <citation type="submission" date="2014-11" db="EMBL/GenBank/DDBJ databases">
        <title>Complete Genome Sequence of Pseudoalteromonas sp. Strain OCN003 Isolated from Kaneohe Bay, Oahu, Hawaii.</title>
        <authorList>
            <person name="Beurmann S."/>
            <person name="Videau P."/>
            <person name="Ushijima B."/>
            <person name="Smith A.M."/>
            <person name="Aeby G.S."/>
            <person name="Callahan S.M."/>
            <person name="Belcaid M."/>
        </authorList>
    </citation>
    <scope>NUCLEOTIDE SEQUENCE [LARGE SCALE GENOMIC DNA]</scope>
    <source>
        <strain evidence="11 12">OCN003</strain>
    </source>
</reference>
<evidence type="ECO:0000313" key="11">
    <source>
        <dbReference type="EMBL" id="AIY65089.1"/>
    </source>
</evidence>
<comment type="subcellular location">
    <subcellularLocation>
        <location evidence="1">Cell membrane</location>
        <topology evidence="1">Multi-pass membrane protein</topology>
    </subcellularLocation>
    <subcellularLocation>
        <location evidence="7">Membrane</location>
        <topology evidence="7">Multi-pass membrane protein</topology>
    </subcellularLocation>
</comment>
<dbReference type="RefSeq" id="WP_038640651.1">
    <property type="nucleotide sequence ID" value="NZ_CP009888.1"/>
</dbReference>
<dbReference type="OrthoDB" id="9806929at2"/>
<dbReference type="NCBIfam" id="NF006583">
    <property type="entry name" value="PRK09109.1"/>
    <property type="match status" value="1"/>
</dbReference>
<dbReference type="InterPro" id="IPR047055">
    <property type="entry name" value="MotA-like"/>
</dbReference>
<evidence type="ECO:0000256" key="8">
    <source>
        <dbReference type="SAM" id="Phobius"/>
    </source>
</evidence>
<dbReference type="InterPro" id="IPR002898">
    <property type="entry name" value="MotA_ExbB_proton_chnl"/>
</dbReference>
<sequence>MDKLAIFGVILAFVAIGLGYTLEGGVLANLFDLSAFIIVFGGTLGAVMLQATKYQFITALKMLPWVVKPPKHDFSQGIELVKNWAAKVRHDGYLSLENLAIDEKDYFVSKGLNLLVDGSEEQQFFDTMENEILQRRHALNESSQVFHAMGGYSPTLGILGAVLGLIQAMNFIQQPDMLGAGIATAFVATIYGVGFANLIYIPIANKLANLIDEHCRYHQMLAEGMFCILQGDSPNVIDQKLSAYLTEKNNNSLFR</sequence>
<feature type="domain" description="Motility protein A N-terminal" evidence="10">
    <location>
        <begin position="6"/>
        <end position="80"/>
    </location>
</feature>
<protein>
    <submittedName>
        <fullName evidence="11">Flagellar motor protein</fullName>
    </submittedName>
</protein>
<feature type="transmembrane region" description="Helical" evidence="8">
    <location>
        <begin position="35"/>
        <end position="52"/>
    </location>
</feature>
<organism evidence="11 12">
    <name type="scientific">Pseudoalteromonas piratica</name>
    <dbReference type="NCBI Taxonomy" id="1348114"/>
    <lineage>
        <taxon>Bacteria</taxon>
        <taxon>Pseudomonadati</taxon>
        <taxon>Pseudomonadota</taxon>
        <taxon>Gammaproteobacteria</taxon>
        <taxon>Alteromonadales</taxon>
        <taxon>Pseudoalteromonadaceae</taxon>
        <taxon>Pseudoalteromonas</taxon>
    </lineage>
</organism>
<keyword evidence="11" id="KW-0282">Flagellum</keyword>
<evidence type="ECO:0000256" key="4">
    <source>
        <dbReference type="ARBA" id="ARBA00022779"/>
    </source>
</evidence>
<dbReference type="KEGG" id="pseo:OM33_07925"/>
<evidence type="ECO:0000259" key="10">
    <source>
        <dbReference type="Pfam" id="PF20560"/>
    </source>
</evidence>
<keyword evidence="2" id="KW-1003">Cell membrane</keyword>
<dbReference type="EMBL" id="CP009888">
    <property type="protein sequence ID" value="AIY65089.1"/>
    <property type="molecule type" value="Genomic_DNA"/>
</dbReference>
<dbReference type="Pfam" id="PF01618">
    <property type="entry name" value="MotA_ExbB"/>
    <property type="match status" value="1"/>
</dbReference>
<keyword evidence="4" id="KW-0283">Flagellar rotation</keyword>
<evidence type="ECO:0000256" key="1">
    <source>
        <dbReference type="ARBA" id="ARBA00004651"/>
    </source>
</evidence>
<dbReference type="PANTHER" id="PTHR30433">
    <property type="entry name" value="CHEMOTAXIS PROTEIN MOTA"/>
    <property type="match status" value="1"/>
</dbReference>
<keyword evidence="11" id="KW-0969">Cilium</keyword>
<keyword evidence="11" id="KW-0966">Cell projection</keyword>
<evidence type="ECO:0000256" key="6">
    <source>
        <dbReference type="ARBA" id="ARBA00023136"/>
    </source>
</evidence>
<dbReference type="Pfam" id="PF20560">
    <property type="entry name" value="MotA_N"/>
    <property type="match status" value="1"/>
</dbReference>
<evidence type="ECO:0000256" key="7">
    <source>
        <dbReference type="RuleBase" id="RU004057"/>
    </source>
</evidence>
<accession>A0A0A7EER3</accession>
<dbReference type="AlphaFoldDB" id="A0A0A7EER3"/>
<comment type="similarity">
    <text evidence="7">Belongs to the exbB/tolQ family.</text>
</comment>
<keyword evidence="5 8" id="KW-1133">Transmembrane helix</keyword>
<dbReference type="GO" id="GO:0071978">
    <property type="term" value="P:bacterial-type flagellum-dependent swarming motility"/>
    <property type="evidence" value="ECO:0007669"/>
    <property type="project" value="InterPro"/>
</dbReference>
<dbReference type="STRING" id="1348114.OM33_07925"/>
<keyword evidence="7" id="KW-0813">Transport</keyword>
<feature type="transmembrane region" description="Helical" evidence="8">
    <location>
        <begin position="145"/>
        <end position="166"/>
    </location>
</feature>
<evidence type="ECO:0000256" key="2">
    <source>
        <dbReference type="ARBA" id="ARBA00022475"/>
    </source>
</evidence>
<proteinExistence type="inferred from homology"/>
<evidence type="ECO:0000256" key="5">
    <source>
        <dbReference type="ARBA" id="ARBA00022989"/>
    </source>
</evidence>
<dbReference type="GO" id="GO:0005886">
    <property type="term" value="C:plasma membrane"/>
    <property type="evidence" value="ECO:0007669"/>
    <property type="project" value="UniProtKB-SubCell"/>
</dbReference>
<feature type="transmembrane region" description="Helical" evidence="8">
    <location>
        <begin position="178"/>
        <end position="201"/>
    </location>
</feature>
<evidence type="ECO:0000313" key="12">
    <source>
        <dbReference type="Proteomes" id="UP000030341"/>
    </source>
</evidence>
<evidence type="ECO:0000259" key="9">
    <source>
        <dbReference type="Pfam" id="PF01618"/>
    </source>
</evidence>
<name>A0A0A7EER3_9GAMM</name>
<dbReference type="Proteomes" id="UP000030341">
    <property type="component" value="Chromosome 1"/>
</dbReference>
<keyword evidence="3 8" id="KW-0812">Transmembrane</keyword>
<dbReference type="GO" id="GO:0015031">
    <property type="term" value="P:protein transport"/>
    <property type="evidence" value="ECO:0007669"/>
    <property type="project" value="UniProtKB-KW"/>
</dbReference>
<evidence type="ECO:0000256" key="3">
    <source>
        <dbReference type="ARBA" id="ARBA00022692"/>
    </source>
</evidence>
<keyword evidence="12" id="KW-1185">Reference proteome</keyword>